<dbReference type="Proteomes" id="UP000283295">
    <property type="component" value="Unassembled WGS sequence"/>
</dbReference>
<dbReference type="OrthoDB" id="9967744at2"/>
<sequence length="164" mass="18265">MWRMFRAALLGVVIGVIGGAIVGQVSYVRNYRDRLAKEIRSNAVMYNNGSSDGNGMIRIKVNYDGAGTDSEKDEKVASCVGNVILDEVEKWLGDDYSSRYSYVEMRRNLNMAMSRIDEIAQSVAYEMGADVDSNSQLSYEYFGDCGEECPAGFYNTLDVSLVDR</sequence>
<dbReference type="GeneID" id="92830942"/>
<gene>
    <name evidence="1" type="ORF">DWX94_00095</name>
</gene>
<evidence type="ECO:0000313" key="2">
    <source>
        <dbReference type="Proteomes" id="UP000283295"/>
    </source>
</evidence>
<organism evidence="1 2">
    <name type="scientific">Coprococcus eutactus</name>
    <dbReference type="NCBI Taxonomy" id="33043"/>
    <lineage>
        <taxon>Bacteria</taxon>
        <taxon>Bacillati</taxon>
        <taxon>Bacillota</taxon>
        <taxon>Clostridia</taxon>
        <taxon>Lachnospirales</taxon>
        <taxon>Lachnospiraceae</taxon>
        <taxon>Coprococcus</taxon>
    </lineage>
</organism>
<accession>A0A3R5WMW7</accession>
<name>A0A3R5WMW7_9FIRM</name>
<reference evidence="1 2" key="1">
    <citation type="submission" date="2018-08" db="EMBL/GenBank/DDBJ databases">
        <title>A genome reference for cultivated species of the human gut microbiota.</title>
        <authorList>
            <person name="Zou Y."/>
            <person name="Xue W."/>
            <person name="Luo G."/>
        </authorList>
    </citation>
    <scope>NUCLEOTIDE SEQUENCE [LARGE SCALE GENOMIC DNA]</scope>
    <source>
        <strain evidence="1 2">AF22-21</strain>
    </source>
</reference>
<dbReference type="AlphaFoldDB" id="A0A3R5WMW7"/>
<protein>
    <submittedName>
        <fullName evidence="1">Uncharacterized protein</fullName>
    </submittedName>
</protein>
<evidence type="ECO:0000313" key="1">
    <source>
        <dbReference type="EMBL" id="RGS44251.1"/>
    </source>
</evidence>
<dbReference type="RefSeq" id="WP_004852343.1">
    <property type="nucleotide sequence ID" value="NZ_CP102278.1"/>
</dbReference>
<dbReference type="EMBL" id="QRVK01000001">
    <property type="protein sequence ID" value="RGS44251.1"/>
    <property type="molecule type" value="Genomic_DNA"/>
</dbReference>
<comment type="caution">
    <text evidence="1">The sequence shown here is derived from an EMBL/GenBank/DDBJ whole genome shotgun (WGS) entry which is preliminary data.</text>
</comment>
<proteinExistence type="predicted"/>